<dbReference type="CDD" id="cd13585">
    <property type="entry name" value="PBP2_TMBP_like"/>
    <property type="match status" value="1"/>
</dbReference>
<gene>
    <name evidence="2" type="ORF">AV649_18215</name>
</gene>
<dbReference type="PATRIC" id="fig|189381.10.peg.1894"/>
<dbReference type="SUPFAM" id="SSF53850">
    <property type="entry name" value="Periplasmic binding protein-like II"/>
    <property type="match status" value="1"/>
</dbReference>
<accession>A0A0J5T489</accession>
<dbReference type="OrthoDB" id="9795467at2"/>
<dbReference type="Gene3D" id="3.40.190.10">
    <property type="entry name" value="Periplasmic binding protein-like II"/>
    <property type="match status" value="1"/>
</dbReference>
<evidence type="ECO:0000256" key="1">
    <source>
        <dbReference type="SAM" id="SignalP"/>
    </source>
</evidence>
<dbReference type="Proteomes" id="UP000076510">
    <property type="component" value="Unassembled WGS sequence"/>
</dbReference>
<dbReference type="InterPro" id="IPR006059">
    <property type="entry name" value="SBP"/>
</dbReference>
<comment type="caution">
    <text evidence="2">The sequence shown here is derived from an EMBL/GenBank/DDBJ whole genome shotgun (WGS) entry which is preliminary data.</text>
</comment>
<reference evidence="3" key="1">
    <citation type="submission" date="2016-01" db="EMBL/GenBank/DDBJ databases">
        <title>Whole genome sequencing of Bhargavaea cecembensis T14.</title>
        <authorList>
            <person name="Hong K.W."/>
        </authorList>
    </citation>
    <scope>NUCLEOTIDE SEQUENCE [LARGE SCALE GENOMIC DNA]</scope>
    <source>
        <strain evidence="3">M19</strain>
    </source>
</reference>
<organism evidence="2 3">
    <name type="scientific">Rossellomorea marisflavi</name>
    <dbReference type="NCBI Taxonomy" id="189381"/>
    <lineage>
        <taxon>Bacteria</taxon>
        <taxon>Bacillati</taxon>
        <taxon>Bacillota</taxon>
        <taxon>Bacilli</taxon>
        <taxon>Bacillales</taxon>
        <taxon>Bacillaceae</taxon>
        <taxon>Rossellomorea</taxon>
    </lineage>
</organism>
<dbReference type="PANTHER" id="PTHR43649">
    <property type="entry name" value="ARABINOSE-BINDING PROTEIN-RELATED"/>
    <property type="match status" value="1"/>
</dbReference>
<dbReference type="RefSeq" id="WP_048007283.1">
    <property type="nucleotide sequence ID" value="NZ_CAXQIX010000059.1"/>
</dbReference>
<proteinExistence type="predicted"/>
<dbReference type="EMBL" id="LQQY01000011">
    <property type="protein sequence ID" value="KZE50152.1"/>
    <property type="molecule type" value="Genomic_DNA"/>
</dbReference>
<keyword evidence="1" id="KW-0732">Signal</keyword>
<evidence type="ECO:0000313" key="2">
    <source>
        <dbReference type="EMBL" id="KZE50152.1"/>
    </source>
</evidence>
<dbReference type="PANTHER" id="PTHR43649:SF32">
    <property type="entry name" value="SUGAR BINDING SECRETED PROTEIN"/>
    <property type="match status" value="1"/>
</dbReference>
<feature type="chain" id="PRO_5039616560" evidence="1">
    <location>
        <begin position="24"/>
        <end position="418"/>
    </location>
</feature>
<dbReference type="Pfam" id="PF13416">
    <property type="entry name" value="SBP_bac_8"/>
    <property type="match status" value="1"/>
</dbReference>
<dbReference type="PROSITE" id="PS51257">
    <property type="entry name" value="PROKAR_LIPOPROTEIN"/>
    <property type="match status" value="1"/>
</dbReference>
<sequence length="418" mass="46848">MRKWKVSLLVVVSFVLLFMTACSNSEKSSSDKKKLQFFVSGDNVEGAALATMSKKYTEETGVEIEVVDVPFSDMATRITNMVQAGNPPALARTAEFNPIWSDSLADLSSTLKDKNVREDLAIKDDGKIKAIPIDFTAVGLFINKDLFDKAGVKYPTSGDDVWTWDEFVSALKTVTEKTDAKYGMVMDQSEHRLSTLLYQFGSKGFYEENGKYTTNPETKKGLEYFVKLNDDKIMPKAVWAAGEDPSSMFKSGQVAAYYSGVWQVKDFEKNIKNFEWASVQMPYETVRSTNFGGNYMVKFEGSGVEKETQKFIDWLYTKENYEELAGLGGYLPVVQDAEVDYGVGDAGTHAYEVYNEEINSTAKVAAKSKSERDTMQLTSEKIANNVLRDNMIKTLNGEQSIDDTIKTVEQKYTDAYVK</sequence>
<dbReference type="InterPro" id="IPR050490">
    <property type="entry name" value="Bact_solute-bd_prot1"/>
</dbReference>
<protein>
    <submittedName>
        <fullName evidence="2">ABC transporter substrate-binding protein</fullName>
    </submittedName>
</protein>
<dbReference type="AlphaFoldDB" id="A0A0J5T489"/>
<feature type="signal peptide" evidence="1">
    <location>
        <begin position="1"/>
        <end position="23"/>
    </location>
</feature>
<evidence type="ECO:0000313" key="3">
    <source>
        <dbReference type="Proteomes" id="UP000076510"/>
    </source>
</evidence>
<name>A0A0J5T489_9BACI</name>